<evidence type="ECO:0000313" key="3">
    <source>
        <dbReference type="Proteomes" id="UP000005225"/>
    </source>
</evidence>
<evidence type="ECO:0008006" key="4">
    <source>
        <dbReference type="Google" id="ProtNLM"/>
    </source>
</evidence>
<dbReference type="EMBL" id="AAQR03044059">
    <property type="status" value="NOT_ANNOTATED_CDS"/>
    <property type="molecule type" value="Genomic_DNA"/>
</dbReference>
<proteinExistence type="predicted"/>
<dbReference type="Proteomes" id="UP000005225">
    <property type="component" value="Unassembled WGS sequence"/>
</dbReference>
<dbReference type="AlphaFoldDB" id="H0XN58"/>
<dbReference type="InterPro" id="IPR016135">
    <property type="entry name" value="UBQ-conjugating_enzyme/RWD"/>
</dbReference>
<dbReference type="Gene3D" id="3.10.110.10">
    <property type="entry name" value="Ubiquitin Conjugating Enzyme"/>
    <property type="match status" value="1"/>
</dbReference>
<dbReference type="STRING" id="30611.ENSOGAP00000017549"/>
<sequence>NELEALESFYPQTLQLDCPKSPSFTMTVTSEAGENDETVQMTLEFTYSEKKAPLSERLSRENLEDNAISDILKLKKDLGVVMIFTLTTAMVAGSNPAPDKLQQNLDERKERNKEETEAERQLSCGTPVTTENFLSWKTKFDAELLEIKKKLMKEEEQAGKNKLSRTQFFKTDRDLDTTDLQFLEGARHIVEVDESSFREMDDLELEDD</sequence>
<keyword evidence="3" id="KW-1185">Reference proteome</keyword>
<reference evidence="2" key="3">
    <citation type="submission" date="2025-09" db="UniProtKB">
        <authorList>
            <consortium name="Ensembl"/>
        </authorList>
    </citation>
    <scope>IDENTIFICATION</scope>
</reference>
<feature type="region of interest" description="Disordered" evidence="1">
    <location>
        <begin position="93"/>
        <end position="123"/>
    </location>
</feature>
<name>H0XN58_OTOGA</name>
<dbReference type="GeneTree" id="ENSGT00390000009168"/>
<dbReference type="Ensembl" id="ENSOGAT00000024974.1">
    <property type="protein sequence ID" value="ENSOGAP00000017549.1"/>
    <property type="gene ID" value="ENSOGAG00000026788.1"/>
</dbReference>
<dbReference type="OMA" id="YSHEQSK"/>
<protein>
    <recommendedName>
        <fullName evidence="4">RWD domain containing 1</fullName>
    </recommendedName>
</protein>
<dbReference type="PANTHER" id="PTHR12292">
    <property type="entry name" value="RWD DOMAIN-CONTAINING PROTEIN"/>
    <property type="match status" value="1"/>
</dbReference>
<organism evidence="2 3">
    <name type="scientific">Otolemur garnettii</name>
    <name type="common">Small-eared galago</name>
    <name type="synonym">Garnett's greater bushbaby</name>
    <dbReference type="NCBI Taxonomy" id="30611"/>
    <lineage>
        <taxon>Eukaryota</taxon>
        <taxon>Metazoa</taxon>
        <taxon>Chordata</taxon>
        <taxon>Craniata</taxon>
        <taxon>Vertebrata</taxon>
        <taxon>Euteleostomi</taxon>
        <taxon>Mammalia</taxon>
        <taxon>Eutheria</taxon>
        <taxon>Euarchontoglires</taxon>
        <taxon>Primates</taxon>
        <taxon>Strepsirrhini</taxon>
        <taxon>Lorisiformes</taxon>
        <taxon>Galagidae</taxon>
        <taxon>Otolemur</taxon>
    </lineage>
</organism>
<evidence type="ECO:0000313" key="2">
    <source>
        <dbReference type="Ensembl" id="ENSOGAP00000017549.1"/>
    </source>
</evidence>
<dbReference type="InterPro" id="IPR040213">
    <property type="entry name" value="GIR2-like"/>
</dbReference>
<accession>H0XN58</accession>
<dbReference type="eggNOG" id="KOG4018">
    <property type="taxonomic scope" value="Eukaryota"/>
</dbReference>
<dbReference type="InParanoid" id="H0XN58"/>
<reference evidence="3" key="1">
    <citation type="submission" date="2011-03" db="EMBL/GenBank/DDBJ databases">
        <title>Version 3 of the genome sequence of Otolemur garnettii (Bushbaby).</title>
        <authorList>
            <consortium name="The Broad Institute Genome Sequencing Platform"/>
            <person name="Di Palma F."/>
            <person name="Johnson J."/>
            <person name="Lander E.S."/>
            <person name="Lindblad-Toh K."/>
            <person name="Jaffe D.B."/>
            <person name="Gnerre S."/>
            <person name="MacCallum I."/>
            <person name="Przybylski D."/>
            <person name="Ribeiro F.J."/>
            <person name="Burton J.N."/>
            <person name="Walker B.J."/>
            <person name="Sharpe T."/>
            <person name="Hall G."/>
        </authorList>
    </citation>
    <scope>NUCLEOTIDE SEQUENCE [LARGE SCALE GENOMIC DNA]</scope>
</reference>
<feature type="compositionally biased region" description="Basic and acidic residues" evidence="1">
    <location>
        <begin position="105"/>
        <end position="120"/>
    </location>
</feature>
<evidence type="ECO:0000256" key="1">
    <source>
        <dbReference type="SAM" id="MobiDB-lite"/>
    </source>
</evidence>
<dbReference type="SUPFAM" id="SSF54495">
    <property type="entry name" value="UBC-like"/>
    <property type="match status" value="1"/>
</dbReference>
<reference evidence="2" key="2">
    <citation type="submission" date="2025-08" db="UniProtKB">
        <authorList>
            <consortium name="Ensembl"/>
        </authorList>
    </citation>
    <scope>IDENTIFICATION</scope>
</reference>
<dbReference type="HOGENOM" id="CLU_084528_2_0_1"/>